<evidence type="ECO:0000313" key="2">
    <source>
        <dbReference type="EMBL" id="KAK9061240.1"/>
    </source>
</evidence>
<organism evidence="2 3">
    <name type="scientific">Deinandra increscens subsp. villosa</name>
    <dbReference type="NCBI Taxonomy" id="3103831"/>
    <lineage>
        <taxon>Eukaryota</taxon>
        <taxon>Viridiplantae</taxon>
        <taxon>Streptophyta</taxon>
        <taxon>Embryophyta</taxon>
        <taxon>Tracheophyta</taxon>
        <taxon>Spermatophyta</taxon>
        <taxon>Magnoliopsida</taxon>
        <taxon>eudicotyledons</taxon>
        <taxon>Gunneridae</taxon>
        <taxon>Pentapetalae</taxon>
        <taxon>asterids</taxon>
        <taxon>campanulids</taxon>
        <taxon>Asterales</taxon>
        <taxon>Asteraceae</taxon>
        <taxon>Asteroideae</taxon>
        <taxon>Heliantheae alliance</taxon>
        <taxon>Madieae</taxon>
        <taxon>Madiinae</taxon>
        <taxon>Deinandra</taxon>
    </lineage>
</organism>
<dbReference type="SUPFAM" id="SSF81383">
    <property type="entry name" value="F-box domain"/>
    <property type="match status" value="1"/>
</dbReference>
<dbReference type="PANTHER" id="PTHR38926">
    <property type="entry name" value="F-BOX DOMAIN CONTAINING PROTEIN, EXPRESSED"/>
    <property type="match status" value="1"/>
</dbReference>
<comment type="caution">
    <text evidence="2">The sequence shown here is derived from an EMBL/GenBank/DDBJ whole genome shotgun (WGS) entry which is preliminary data.</text>
</comment>
<dbReference type="AlphaFoldDB" id="A0AAP0CQQ1"/>
<sequence length="304" mass="35151">MASNLEQQEIRRNWLDLPSDVTANILNRIGIFDILENAQKVCTAWYKICKDPALWRVLNMNDLWNSHFSLYTSYEKIDMFKQAMDRSQGQLVDITLVYHINARLFPYVADRSSQLRRLELVSGIYTGCLTKDALVKFPLLEELNLYWIQISIEEIETVGRYCPMLKTLKVNQKVPRVWMTDSTTTDEGRSNAIAMAIGENLLELRHLELIGNAMTNIGLKMILDNCHCLEILDLRACYNIDLKGDLGKKCSEQIKNLKLPNDSLVVFPYFNEMASGLVGLVDDYEYILYVDDDFEEFPDYCRSD</sequence>
<evidence type="ECO:0000313" key="3">
    <source>
        <dbReference type="Proteomes" id="UP001408789"/>
    </source>
</evidence>
<keyword evidence="3" id="KW-1185">Reference proteome</keyword>
<protein>
    <recommendedName>
        <fullName evidence="1">F-box domain-containing protein</fullName>
    </recommendedName>
</protein>
<dbReference type="Gene3D" id="3.80.10.10">
    <property type="entry name" value="Ribonuclease Inhibitor"/>
    <property type="match status" value="2"/>
</dbReference>
<accession>A0AAP0CQQ1</accession>
<dbReference type="InterPro" id="IPR001810">
    <property type="entry name" value="F-box_dom"/>
</dbReference>
<name>A0AAP0CQQ1_9ASTR</name>
<dbReference type="Proteomes" id="UP001408789">
    <property type="component" value="Unassembled WGS sequence"/>
</dbReference>
<dbReference type="PROSITE" id="PS50181">
    <property type="entry name" value="FBOX"/>
    <property type="match status" value="1"/>
</dbReference>
<dbReference type="PANTHER" id="PTHR38926:SF80">
    <property type="entry name" value="F-BOX DOMAIN, LEUCINE-RICH REPEAT DOMAIN SUPERFAMILY"/>
    <property type="match status" value="1"/>
</dbReference>
<dbReference type="InterPro" id="IPR036047">
    <property type="entry name" value="F-box-like_dom_sf"/>
</dbReference>
<evidence type="ECO:0000259" key="1">
    <source>
        <dbReference type="PROSITE" id="PS50181"/>
    </source>
</evidence>
<dbReference type="EMBL" id="JBCNJP010000019">
    <property type="protein sequence ID" value="KAK9061240.1"/>
    <property type="molecule type" value="Genomic_DNA"/>
</dbReference>
<feature type="domain" description="F-box" evidence="1">
    <location>
        <begin position="11"/>
        <end position="58"/>
    </location>
</feature>
<dbReference type="SUPFAM" id="SSF52047">
    <property type="entry name" value="RNI-like"/>
    <property type="match status" value="1"/>
</dbReference>
<gene>
    <name evidence="2" type="ORF">SSX86_018420</name>
</gene>
<reference evidence="2 3" key="1">
    <citation type="submission" date="2024-04" db="EMBL/GenBank/DDBJ databases">
        <title>The reference genome of an endangered Asteraceae, Deinandra increscens subsp. villosa, native to the Central Coast of California.</title>
        <authorList>
            <person name="Guilliams M."/>
            <person name="Hasenstab-Lehman K."/>
            <person name="Meyer R."/>
            <person name="Mcevoy S."/>
        </authorList>
    </citation>
    <scope>NUCLEOTIDE SEQUENCE [LARGE SCALE GENOMIC DNA]</scope>
    <source>
        <tissue evidence="2">Leaf</tissue>
    </source>
</reference>
<dbReference type="InterPro" id="IPR032675">
    <property type="entry name" value="LRR_dom_sf"/>
</dbReference>
<proteinExistence type="predicted"/>
<dbReference type="Pfam" id="PF12937">
    <property type="entry name" value="F-box-like"/>
    <property type="match status" value="1"/>
</dbReference>
<dbReference type="CDD" id="cd22164">
    <property type="entry name" value="F-box_AtSKIP19-like"/>
    <property type="match status" value="1"/>
</dbReference>